<dbReference type="InterPro" id="IPR025130">
    <property type="entry name" value="DUF4056"/>
</dbReference>
<dbReference type="OrthoDB" id="1164519at2"/>
<reference evidence="2 4" key="3">
    <citation type="submission" date="2019-03" db="EMBL/GenBank/DDBJ databases">
        <authorList>
            <consortium name="Pathogen Informatics"/>
        </authorList>
    </citation>
    <scope>NUCLEOTIDE SEQUENCE [LARGE SCALE GENOMIC DNA]</scope>
    <source>
        <strain evidence="2 4">NCTC12282</strain>
    </source>
</reference>
<dbReference type="Pfam" id="PF13265">
    <property type="entry name" value="DUF4056"/>
    <property type="match status" value="1"/>
</dbReference>
<reference evidence="3" key="2">
    <citation type="submission" date="2017-09" db="EMBL/GenBank/DDBJ databases">
        <title>FDA dAtabase for Regulatory Grade micrObial Sequences (FDA-ARGOS): Supporting development and validation of Infectious Disease Dx tests.</title>
        <authorList>
            <person name="Minogue T."/>
            <person name="Wolcott M."/>
            <person name="Wasieloski L."/>
            <person name="Aguilar W."/>
            <person name="Moore D."/>
            <person name="Tallon L."/>
            <person name="Sadzewicz L."/>
            <person name="Ott S."/>
            <person name="Zhao X."/>
            <person name="Nagaraj S."/>
            <person name="Vavikolanu K."/>
            <person name="Aluvathingal J."/>
            <person name="Nadendla S."/>
            <person name="Sichtig H."/>
        </authorList>
    </citation>
    <scope>NUCLEOTIDE SEQUENCE [LARGE SCALE GENOMIC DNA]</scope>
    <source>
        <strain evidence="3">FDAARGOS_387</strain>
    </source>
</reference>
<dbReference type="Proteomes" id="UP000224974">
    <property type="component" value="Unassembled WGS sequence"/>
</dbReference>
<name>A0A2C6DNM3_9GAMM</name>
<dbReference type="EMBL" id="PDDX01000001">
    <property type="protein sequence ID" value="PHI31938.1"/>
    <property type="molecule type" value="Genomic_DNA"/>
</dbReference>
<proteinExistence type="predicted"/>
<gene>
    <name evidence="1" type="ORF">CRN84_22745</name>
    <name evidence="2" type="ORF">NCTC12282_06170</name>
</gene>
<evidence type="ECO:0000313" key="1">
    <source>
        <dbReference type="EMBL" id="PHI31938.1"/>
    </source>
</evidence>
<organism evidence="1 3">
    <name type="scientific">Budvicia aquatica</name>
    <dbReference type="NCBI Taxonomy" id="82979"/>
    <lineage>
        <taxon>Bacteria</taxon>
        <taxon>Pseudomonadati</taxon>
        <taxon>Pseudomonadota</taxon>
        <taxon>Gammaproteobacteria</taxon>
        <taxon>Enterobacterales</taxon>
        <taxon>Budviciaceae</taxon>
        <taxon>Budvicia</taxon>
    </lineage>
</organism>
<evidence type="ECO:0000313" key="4">
    <source>
        <dbReference type="Proteomes" id="UP000373449"/>
    </source>
</evidence>
<reference evidence="1" key="1">
    <citation type="submission" date="2017-09" db="EMBL/GenBank/DDBJ databases">
        <title>FDA dAtabase for Regulatory Grade micrObial Sequences (FDA-ARGOS): Supporting development and validation of Infectious Disease Dx tests.</title>
        <authorList>
            <person name="Minogue T."/>
            <person name="Wolcott M."/>
            <person name="Wasieloski L."/>
            <person name="Aguilar W."/>
            <person name="Moore D."/>
            <person name="Tallon L.J."/>
            <person name="Sadzewicz L."/>
            <person name="Ott S."/>
            <person name="Zhao X."/>
            <person name="Nagaraj S."/>
            <person name="Vavikolanu K."/>
            <person name="Aluvathingal J."/>
            <person name="Nadendla S."/>
            <person name="Sichtig H."/>
        </authorList>
    </citation>
    <scope>NUCLEOTIDE SEQUENCE</scope>
    <source>
        <strain evidence="1">FDAARGOS_387</strain>
    </source>
</reference>
<evidence type="ECO:0000313" key="2">
    <source>
        <dbReference type="EMBL" id="VFS52961.1"/>
    </source>
</evidence>
<protein>
    <submittedName>
        <fullName evidence="1">DUF4056 domain-containing protein</fullName>
    </submittedName>
</protein>
<dbReference type="Proteomes" id="UP000373449">
    <property type="component" value="Unassembled WGS sequence"/>
</dbReference>
<evidence type="ECO:0000313" key="3">
    <source>
        <dbReference type="Proteomes" id="UP000224974"/>
    </source>
</evidence>
<dbReference type="EMBL" id="CAADJA010000002">
    <property type="protein sequence ID" value="VFS52961.1"/>
    <property type="molecule type" value="Genomic_DNA"/>
</dbReference>
<dbReference type="RefSeq" id="WP_029096853.1">
    <property type="nucleotide sequence ID" value="NZ_CAADJA010000002.1"/>
</dbReference>
<sequence length="376" mass="42390">MRGLGILIVLLLTGCQGDQQAQISDLSAEIPDKISHIWPIPAPLSQPDGLRPCCAFGYDLKAELLGVPVPFYHAENVIDADQLGAHVYNNSELSGITNLMGMSSENLGLLYTRRAGFIDIAHIRDTADNTLFLFSQIWPRLGEEWQLELGTELASRRIQFRAFTPPKSEQQRYILATFLAARLAYQMAVWHEIAQWYGYQSVFGFSEQVSAFSPEDLYSNMIGAKLSATLILSGRATSLDQYNLSMMAALPQVLHQLGAVNQTETRLQFDYVDGTWWDSKRYLPQKFLLLLRDYETGNARKPMMVPGENMPAASLALPTRFADVRLADIAELQMRPGKLMENLPVPKSYYTAKDFSRLAQYAERQDAKQLLQNKRN</sequence>
<dbReference type="STRING" id="1111728.GCA_000427805_03337"/>
<accession>A0A2C6DNM3</accession>
<keyword evidence="3" id="KW-1185">Reference proteome</keyword>
<dbReference type="AlphaFoldDB" id="A0A2C6DNM3"/>
<dbReference type="PROSITE" id="PS51257">
    <property type="entry name" value="PROKAR_LIPOPROTEIN"/>
    <property type="match status" value="1"/>
</dbReference>